<comment type="caution">
    <text evidence="2">The sequence shown here is derived from an EMBL/GenBank/DDBJ whole genome shotgun (WGS) entry which is preliminary data.</text>
</comment>
<dbReference type="AlphaFoldDB" id="A0A8S3S7H9"/>
<evidence type="ECO:0000313" key="3">
    <source>
        <dbReference type="Proteomes" id="UP000683360"/>
    </source>
</evidence>
<dbReference type="EMBL" id="CAJPWZ010001477">
    <property type="protein sequence ID" value="CAG2216277.1"/>
    <property type="molecule type" value="Genomic_DNA"/>
</dbReference>
<feature type="domain" description="KNTC1 second ARM-repeats" evidence="1">
    <location>
        <begin position="2"/>
        <end position="54"/>
    </location>
</feature>
<dbReference type="GO" id="GO:0000070">
    <property type="term" value="P:mitotic sister chromatid segregation"/>
    <property type="evidence" value="ECO:0007669"/>
    <property type="project" value="TreeGrafter"/>
</dbReference>
<dbReference type="PANTHER" id="PTHR15688:SF1">
    <property type="entry name" value="KINETOCHORE-ASSOCIATED PROTEIN 1"/>
    <property type="match status" value="1"/>
</dbReference>
<name>A0A8S3S7H9_MYTED</name>
<dbReference type="GO" id="GO:0031267">
    <property type="term" value="F:small GTPase binding"/>
    <property type="evidence" value="ECO:0007669"/>
    <property type="project" value="TreeGrafter"/>
</dbReference>
<evidence type="ECO:0000313" key="2">
    <source>
        <dbReference type="EMBL" id="CAG2216277.1"/>
    </source>
</evidence>
<dbReference type="GO" id="GO:1990423">
    <property type="term" value="C:RZZ complex"/>
    <property type="evidence" value="ECO:0007669"/>
    <property type="project" value="TreeGrafter"/>
</dbReference>
<keyword evidence="3" id="KW-1185">Reference proteome</keyword>
<accession>A0A8S3S7H9</accession>
<dbReference type="GO" id="GO:0007094">
    <property type="term" value="P:mitotic spindle assembly checkpoint signaling"/>
    <property type="evidence" value="ECO:0007669"/>
    <property type="project" value="TreeGrafter"/>
</dbReference>
<gene>
    <name evidence="2" type="ORF">MEDL_30011</name>
</gene>
<dbReference type="GO" id="GO:0005737">
    <property type="term" value="C:cytoplasm"/>
    <property type="evidence" value="ECO:0007669"/>
    <property type="project" value="TreeGrafter"/>
</dbReference>
<organism evidence="2 3">
    <name type="scientific">Mytilus edulis</name>
    <name type="common">Blue mussel</name>
    <dbReference type="NCBI Taxonomy" id="6550"/>
    <lineage>
        <taxon>Eukaryota</taxon>
        <taxon>Metazoa</taxon>
        <taxon>Spiralia</taxon>
        <taxon>Lophotrochozoa</taxon>
        <taxon>Mollusca</taxon>
        <taxon>Bivalvia</taxon>
        <taxon>Autobranchia</taxon>
        <taxon>Pteriomorphia</taxon>
        <taxon>Mytilida</taxon>
        <taxon>Mytiloidea</taxon>
        <taxon>Mytilidae</taxon>
        <taxon>Mytilinae</taxon>
        <taxon>Mytilus</taxon>
    </lineage>
</organism>
<proteinExistence type="predicted"/>
<protein>
    <recommendedName>
        <fullName evidence="1">KNTC1 second ARM-repeats domain-containing protein</fullName>
    </recommendedName>
</protein>
<dbReference type="PANTHER" id="PTHR15688">
    <property type="entry name" value="KINETOCHORE-ASSOCIATED PROTEIN 1"/>
    <property type="match status" value="1"/>
</dbReference>
<reference evidence="2" key="1">
    <citation type="submission" date="2021-03" db="EMBL/GenBank/DDBJ databases">
        <authorList>
            <person name="Bekaert M."/>
        </authorList>
    </citation>
    <scope>NUCLEOTIDE SEQUENCE</scope>
</reference>
<dbReference type="InterPro" id="IPR055404">
    <property type="entry name" value="ARM_KNTC1_2nd"/>
</dbReference>
<dbReference type="Pfam" id="PF24516">
    <property type="entry name" value="ARM_KNTC1_2nd"/>
    <property type="match status" value="1"/>
</dbReference>
<dbReference type="GO" id="GO:0005828">
    <property type="term" value="C:kinetochore microtubule"/>
    <property type="evidence" value="ECO:0007669"/>
    <property type="project" value="TreeGrafter"/>
</dbReference>
<evidence type="ECO:0000259" key="1">
    <source>
        <dbReference type="Pfam" id="PF24516"/>
    </source>
</evidence>
<dbReference type="Proteomes" id="UP000683360">
    <property type="component" value="Unassembled WGS sequence"/>
</dbReference>
<sequence length="197" mass="22264">MYYILSQNTTDSIEDAFNVMRGYNVILTQDLYVFRMRHLIKHGMVNECIDLLKSIPGNERLECGHRIVDYVKVLLNDTVELDVKELHKKENIVHRSRILADILQISHVKIQGQLAIEAAKTGGIQTALKYCNMLLESDRTEETAETLYSVALSFLKLQADSENCDLTAGQLRSLPEVTYMLTSEALVVCSGHSGMKE</sequence>
<dbReference type="InterPro" id="IPR052802">
    <property type="entry name" value="KNTC1"/>
</dbReference>
<dbReference type="GO" id="GO:1903394">
    <property type="term" value="P:protein localization to kinetochore involved in kinetochore assembly"/>
    <property type="evidence" value="ECO:0007669"/>
    <property type="project" value="TreeGrafter"/>
</dbReference>
<dbReference type="OrthoDB" id="343783at2759"/>